<dbReference type="NCBIfam" id="TIGR01488">
    <property type="entry name" value="HAD-SF-IB"/>
    <property type="match status" value="1"/>
</dbReference>
<evidence type="ECO:0000313" key="12">
    <source>
        <dbReference type="EMBL" id="CAB4609191.1"/>
    </source>
</evidence>
<keyword evidence="7" id="KW-0378">Hydrolase</keyword>
<sequence length="211" mass="22916">MSYRLVVIDVDSTLIQDEVIELLADYAGTRAEVARVTEAAMRGELDFEESLRARVATLAGLDESVLVQAFEAVRLTLGAKELISAVHAAGGRIGAVSGGFNQILEPLAKQLNLDYFRANDLEIIDGKLSGRVTGKIIDRKAKAEALLEWAKDFGESEHWAAAIGDGANDLDMFDVAGLSFAFNAKPIVREKADVVIDEPDLRLVIPHLKLK</sequence>
<evidence type="ECO:0000256" key="1">
    <source>
        <dbReference type="ARBA" id="ARBA00001946"/>
    </source>
</evidence>
<dbReference type="EMBL" id="CAEZSN010000027">
    <property type="protein sequence ID" value="CAB4538295.1"/>
    <property type="molecule type" value="Genomic_DNA"/>
</dbReference>
<dbReference type="Pfam" id="PF12710">
    <property type="entry name" value="HAD"/>
    <property type="match status" value="1"/>
</dbReference>
<evidence type="ECO:0000256" key="9">
    <source>
        <dbReference type="ARBA" id="ARBA00023299"/>
    </source>
</evidence>
<keyword evidence="9" id="KW-0718">Serine biosynthesis</keyword>
<evidence type="ECO:0000256" key="10">
    <source>
        <dbReference type="ARBA" id="ARBA00031693"/>
    </source>
</evidence>
<dbReference type="EMBL" id="CAEZUR010000048">
    <property type="protein sequence ID" value="CAB4609191.1"/>
    <property type="molecule type" value="Genomic_DNA"/>
</dbReference>
<proteinExistence type="inferred from homology"/>
<dbReference type="GO" id="GO:0036424">
    <property type="term" value="F:L-phosphoserine phosphatase activity"/>
    <property type="evidence" value="ECO:0007669"/>
    <property type="project" value="InterPro"/>
</dbReference>
<dbReference type="PANTHER" id="PTHR43344:SF2">
    <property type="entry name" value="PHOSPHOSERINE PHOSPHATASE"/>
    <property type="match status" value="1"/>
</dbReference>
<organism evidence="11">
    <name type="scientific">freshwater metagenome</name>
    <dbReference type="NCBI Taxonomy" id="449393"/>
    <lineage>
        <taxon>unclassified sequences</taxon>
        <taxon>metagenomes</taxon>
        <taxon>ecological metagenomes</taxon>
    </lineage>
</organism>
<name>A0A6J6BHI6_9ZZZZ</name>
<dbReference type="SUPFAM" id="SSF56784">
    <property type="entry name" value="HAD-like"/>
    <property type="match status" value="1"/>
</dbReference>
<evidence type="ECO:0000256" key="3">
    <source>
        <dbReference type="ARBA" id="ARBA00009184"/>
    </source>
</evidence>
<dbReference type="EC" id="3.1.3.3" evidence="4"/>
<gene>
    <name evidence="11" type="ORF">UFOPK1433_00361</name>
    <name evidence="12" type="ORF">UFOPK1843_00704</name>
</gene>
<dbReference type="InterPro" id="IPR023214">
    <property type="entry name" value="HAD_sf"/>
</dbReference>
<reference evidence="11" key="1">
    <citation type="submission" date="2020-05" db="EMBL/GenBank/DDBJ databases">
        <authorList>
            <person name="Chiriac C."/>
            <person name="Salcher M."/>
            <person name="Ghai R."/>
            <person name="Kavagutti S V."/>
        </authorList>
    </citation>
    <scope>NUCLEOTIDE SEQUENCE</scope>
</reference>
<dbReference type="SFLD" id="SFLDG01137">
    <property type="entry name" value="C1.6.1:_Phosphoserine_Phosphat"/>
    <property type="match status" value="1"/>
</dbReference>
<keyword evidence="5" id="KW-0028">Amino-acid biosynthesis</keyword>
<dbReference type="PANTHER" id="PTHR43344">
    <property type="entry name" value="PHOSPHOSERINE PHOSPHATASE"/>
    <property type="match status" value="1"/>
</dbReference>
<dbReference type="SFLD" id="SFLDF00029">
    <property type="entry name" value="phosphoserine_phosphatase"/>
    <property type="match status" value="1"/>
</dbReference>
<evidence type="ECO:0000256" key="2">
    <source>
        <dbReference type="ARBA" id="ARBA00005135"/>
    </source>
</evidence>
<dbReference type="NCBIfam" id="TIGR00338">
    <property type="entry name" value="serB"/>
    <property type="match status" value="1"/>
</dbReference>
<evidence type="ECO:0000256" key="5">
    <source>
        <dbReference type="ARBA" id="ARBA00022605"/>
    </source>
</evidence>
<dbReference type="GO" id="GO:0000287">
    <property type="term" value="F:magnesium ion binding"/>
    <property type="evidence" value="ECO:0007669"/>
    <property type="project" value="TreeGrafter"/>
</dbReference>
<dbReference type="Gene3D" id="3.40.50.1000">
    <property type="entry name" value="HAD superfamily/HAD-like"/>
    <property type="match status" value="1"/>
</dbReference>
<dbReference type="InterPro" id="IPR050582">
    <property type="entry name" value="HAD-like_SerB"/>
</dbReference>
<evidence type="ECO:0000313" key="11">
    <source>
        <dbReference type="EMBL" id="CAB4538295.1"/>
    </source>
</evidence>
<dbReference type="InterPro" id="IPR036412">
    <property type="entry name" value="HAD-like_sf"/>
</dbReference>
<evidence type="ECO:0000256" key="8">
    <source>
        <dbReference type="ARBA" id="ARBA00022842"/>
    </source>
</evidence>
<dbReference type="UniPathway" id="UPA00135">
    <property type="reaction ID" value="UER00198"/>
</dbReference>
<dbReference type="InterPro" id="IPR004469">
    <property type="entry name" value="PSP"/>
</dbReference>
<dbReference type="GO" id="GO:0005737">
    <property type="term" value="C:cytoplasm"/>
    <property type="evidence" value="ECO:0007669"/>
    <property type="project" value="TreeGrafter"/>
</dbReference>
<dbReference type="GO" id="GO:0006564">
    <property type="term" value="P:L-serine biosynthetic process"/>
    <property type="evidence" value="ECO:0007669"/>
    <property type="project" value="UniProtKB-KW"/>
</dbReference>
<evidence type="ECO:0000256" key="6">
    <source>
        <dbReference type="ARBA" id="ARBA00022723"/>
    </source>
</evidence>
<dbReference type="SFLD" id="SFLDS00003">
    <property type="entry name" value="Haloacid_Dehalogenase"/>
    <property type="match status" value="1"/>
</dbReference>
<keyword evidence="6" id="KW-0479">Metal-binding</keyword>
<dbReference type="SFLD" id="SFLDG01136">
    <property type="entry name" value="C1.6:_Phosphoserine_Phosphatas"/>
    <property type="match status" value="1"/>
</dbReference>
<comment type="pathway">
    <text evidence="2">Amino-acid biosynthesis; L-serine biosynthesis; L-serine from 3-phospho-D-glycerate: step 3/3.</text>
</comment>
<accession>A0A6J6BHI6</accession>
<comment type="similarity">
    <text evidence="3">Belongs to the HAD-like hydrolase superfamily. SerB family.</text>
</comment>
<comment type="cofactor">
    <cofactor evidence="1">
        <name>Mg(2+)</name>
        <dbReference type="ChEBI" id="CHEBI:18420"/>
    </cofactor>
</comment>
<dbReference type="AlphaFoldDB" id="A0A6J6BHI6"/>
<keyword evidence="8" id="KW-0460">Magnesium</keyword>
<evidence type="ECO:0000256" key="4">
    <source>
        <dbReference type="ARBA" id="ARBA00012640"/>
    </source>
</evidence>
<protein>
    <recommendedName>
        <fullName evidence="4">phosphoserine phosphatase</fullName>
        <ecNumber evidence="4">3.1.3.3</ecNumber>
    </recommendedName>
    <alternativeName>
        <fullName evidence="10">O-phosphoserine phosphohydrolase</fullName>
    </alternativeName>
</protein>
<evidence type="ECO:0000256" key="7">
    <source>
        <dbReference type="ARBA" id="ARBA00022801"/>
    </source>
</evidence>